<accession>A0A930YIW9</accession>
<dbReference type="RefSeq" id="WP_194696676.1">
    <property type="nucleotide sequence ID" value="NZ_JADKPO010000014.1"/>
</dbReference>
<sequence>MDAMSQYVARATIEAKLADARDRQAGRLIQKQRRAERLRRWRLAVTARWQRFVDDGPEMGSWRLVAAPTRPSVTPTIELAQLLDAAAHHIEQRGTAAERRLLEAMAEVVARTAPGTSAALVDPDGSEAARLRAFGVAHGHVFDVLGPREHAWLLEILEDNDLEQPGRVA</sequence>
<evidence type="ECO:0000313" key="2">
    <source>
        <dbReference type="Proteomes" id="UP000660668"/>
    </source>
</evidence>
<evidence type="ECO:0000313" key="1">
    <source>
        <dbReference type="EMBL" id="MBF4768538.1"/>
    </source>
</evidence>
<dbReference type="Proteomes" id="UP000660668">
    <property type="component" value="Unassembled WGS sequence"/>
</dbReference>
<keyword evidence="2" id="KW-1185">Reference proteome</keyword>
<proteinExistence type="predicted"/>
<dbReference type="AlphaFoldDB" id="A0A930YIW9"/>
<dbReference type="EMBL" id="JADKPO010000014">
    <property type="protein sequence ID" value="MBF4768538.1"/>
    <property type="molecule type" value="Genomic_DNA"/>
</dbReference>
<protein>
    <submittedName>
        <fullName evidence="1">Uncharacterized protein</fullName>
    </submittedName>
</protein>
<organism evidence="1 2">
    <name type="scientific">Nocardioides agariphilus</name>
    <dbReference type="NCBI Taxonomy" id="433664"/>
    <lineage>
        <taxon>Bacteria</taxon>
        <taxon>Bacillati</taxon>
        <taxon>Actinomycetota</taxon>
        <taxon>Actinomycetes</taxon>
        <taxon>Propionibacteriales</taxon>
        <taxon>Nocardioidaceae</taxon>
        <taxon>Nocardioides</taxon>
    </lineage>
</organism>
<reference evidence="1" key="1">
    <citation type="submission" date="2020-11" db="EMBL/GenBank/DDBJ databases">
        <title>Nocardioides cynanchi sp. nov., isolated from soil of rhizosphere of Cynanchum wilfordii.</title>
        <authorList>
            <person name="Lee J.-S."/>
            <person name="Suh M.K."/>
            <person name="Kim J.-S."/>
        </authorList>
    </citation>
    <scope>NUCLEOTIDE SEQUENCE</scope>
    <source>
        <strain evidence="1">KCTC 19276</strain>
    </source>
</reference>
<name>A0A930YIW9_9ACTN</name>
<comment type="caution">
    <text evidence="1">The sequence shown here is derived from an EMBL/GenBank/DDBJ whole genome shotgun (WGS) entry which is preliminary data.</text>
</comment>
<gene>
    <name evidence="1" type="ORF">ISU10_12260</name>
</gene>